<keyword evidence="4" id="KW-1185">Reference proteome</keyword>
<evidence type="ECO:0000313" key="4">
    <source>
        <dbReference type="Proteomes" id="UP000662747"/>
    </source>
</evidence>
<dbReference type="PANTHER" id="PTHR30217">
    <property type="entry name" value="PEPTIDASE U32 FAMILY"/>
    <property type="match status" value="1"/>
</dbReference>
<dbReference type="InterPro" id="IPR001539">
    <property type="entry name" value="Peptidase_U32"/>
</dbReference>
<dbReference type="PANTHER" id="PTHR30217:SF10">
    <property type="entry name" value="23S RRNA 5-HYDROXYCYTIDINE C2501 SYNTHASE"/>
    <property type="match status" value="1"/>
</dbReference>
<protein>
    <submittedName>
        <fullName evidence="3">U32 family peptidase</fullName>
    </submittedName>
</protein>
<evidence type="ECO:0000259" key="2">
    <source>
        <dbReference type="Pfam" id="PF12392"/>
    </source>
</evidence>
<feature type="domain" description="Peptidase U32 collagenase" evidence="2">
    <location>
        <begin position="431"/>
        <end position="551"/>
    </location>
</feature>
<reference evidence="3 4" key="1">
    <citation type="submission" date="2021-02" db="EMBL/GenBank/DDBJ databases">
        <title>De Novo genome assembly of isolated myxobacteria.</title>
        <authorList>
            <person name="Stevens D.C."/>
        </authorList>
    </citation>
    <scope>NUCLEOTIDE SEQUENCE [LARGE SCALE GENOMIC DNA]</scope>
    <source>
        <strain evidence="4">SCPEA02</strain>
    </source>
</reference>
<proteinExistence type="predicted"/>
<gene>
    <name evidence="3" type="ORF">JY651_02035</name>
</gene>
<accession>A0ABX7NY14</accession>
<dbReference type="EMBL" id="CP071090">
    <property type="protein sequence ID" value="QSQ23787.1"/>
    <property type="molecule type" value="Genomic_DNA"/>
</dbReference>
<name>A0ABX7NY14_9BACT</name>
<organism evidence="3 4">
    <name type="scientific">Pyxidicoccus parkwayensis</name>
    <dbReference type="NCBI Taxonomy" id="2813578"/>
    <lineage>
        <taxon>Bacteria</taxon>
        <taxon>Pseudomonadati</taxon>
        <taxon>Myxococcota</taxon>
        <taxon>Myxococcia</taxon>
        <taxon>Myxococcales</taxon>
        <taxon>Cystobacterineae</taxon>
        <taxon>Myxococcaceae</taxon>
        <taxon>Pyxidicoccus</taxon>
    </lineage>
</organism>
<dbReference type="InterPro" id="IPR020988">
    <property type="entry name" value="Pept_U32_collagenase"/>
</dbReference>
<dbReference type="Pfam" id="PF01136">
    <property type="entry name" value="Peptidase_U32"/>
    <property type="match status" value="2"/>
</dbReference>
<feature type="region of interest" description="Disordered" evidence="1">
    <location>
        <begin position="333"/>
        <end position="380"/>
    </location>
</feature>
<dbReference type="Pfam" id="PF12392">
    <property type="entry name" value="DUF3656"/>
    <property type="match status" value="1"/>
</dbReference>
<evidence type="ECO:0000313" key="3">
    <source>
        <dbReference type="EMBL" id="QSQ23787.1"/>
    </source>
</evidence>
<evidence type="ECO:0000256" key="1">
    <source>
        <dbReference type="SAM" id="MobiDB-lite"/>
    </source>
</evidence>
<dbReference type="Proteomes" id="UP000662747">
    <property type="component" value="Chromosome"/>
</dbReference>
<dbReference type="InterPro" id="IPR051454">
    <property type="entry name" value="RNA/ubiquinone_mod_enzymes"/>
</dbReference>
<dbReference type="RefSeq" id="WP_206725358.1">
    <property type="nucleotide sequence ID" value="NZ_CP071090.1"/>
</dbReference>
<sequence length="877" mass="94607">MTSRRRPEILAPAGDLDSMKAALASGADAVYFGLDEGFNARARAENFSLATLPQTLALVHRAGARAYLTLNTLVFEPELPVVEDILRRVAAAGVDALIVQDPAVALIARAVCPQMEVHASTQMTISSAEGARFARGLGATRVVVPRELSVVEIRRLASETDIELEVFIHGALCMSWSGQCLTSEAWGGRSANRGQCAQSCRLPYDLVVDGQTRELGDVQYLLSPKDLAGVMAVPRLVDIGVHSLKIEGRQKGPQYVATAVQGYRRWVDGVAGGTPDTGALKKDLADMTLSYSRGFSHGFFAGSDHQTLVEGRFPKHRGVYLGRVESVHGRDVRVVDDPEGRPWTGGLGQDAQERPDTPQGKVSSPLDTETPVAAEVSPRPGMGVVFDAGHPEDKHEPGGPLFRVERKGRGWVLGFGNPGPDLARVEPGQRVWMTSDPSLAKRTEELLAQGEPEGRVPLELTVSGIAGAPLTVTGKARGGHVYSVSSEVLLAEARGGGMDAALLKDKLAALGGTPFHLAGLDVSALAPGLHLPVSELKALRRKLVAELTEAVARGPVRTVQEGSTLEGLRASLREHVRAAPVPEGARLLPLCRTDEQLEAVIAAGLPEVELDWMELVGLQRAVERARAAGLKVTIATVRVQKPGEEGYDARIDKLKPDAVLVRHWGAMMHFLEKPPAPGESRPGLHGDFSLNVTNSVSALHLLGLGLDTLTFAHDLDAVQLGAMLEHLPAERFTVTVHHHISTFHTEHCVYSHTLSHGRDYRSCGRPCEKHRVSLRDPKGLEHPVVVDVGCRNTVFNAQAQSAASLVPRLLERGVRRYRVEFVRESREESARVLAAYQDLLAGRISPAEAVRRAAVHEQFGVTKGTMKVLNPTFTVQR</sequence>